<evidence type="ECO:0000313" key="1">
    <source>
        <dbReference type="EMBL" id="GAH46440.1"/>
    </source>
</evidence>
<feature type="non-terminal residue" evidence="1">
    <location>
        <position position="167"/>
    </location>
</feature>
<name>X1GNK0_9ZZZZ</name>
<sequence length="167" mass="19149">MKIKEFEKNGELTAKEQESQKSISLDMLAHDINNVFNNVRVSTQLCKIFLDDSSQVSKVHEQLDLIGGQIARGIKLMSNALNLSQFNKINPPIKQINIIKPLQLAIKFVEKNFHDRKMNIILNPFDNQIKVEANELILEVFENLLVNAVLHNLNHSINVTIQITQFY</sequence>
<dbReference type="EMBL" id="BARU01008965">
    <property type="protein sequence ID" value="GAH46440.1"/>
    <property type="molecule type" value="Genomic_DNA"/>
</dbReference>
<evidence type="ECO:0008006" key="2">
    <source>
        <dbReference type="Google" id="ProtNLM"/>
    </source>
</evidence>
<proteinExistence type="predicted"/>
<protein>
    <recommendedName>
        <fullName evidence="2">Histidine kinase domain-containing protein</fullName>
    </recommendedName>
</protein>
<organism evidence="1">
    <name type="scientific">marine sediment metagenome</name>
    <dbReference type="NCBI Taxonomy" id="412755"/>
    <lineage>
        <taxon>unclassified sequences</taxon>
        <taxon>metagenomes</taxon>
        <taxon>ecological metagenomes</taxon>
    </lineage>
</organism>
<accession>X1GNK0</accession>
<reference evidence="1" key="1">
    <citation type="journal article" date="2014" name="Front. Microbiol.">
        <title>High frequency of phylogenetically diverse reductive dehalogenase-homologous genes in deep subseafloor sedimentary metagenomes.</title>
        <authorList>
            <person name="Kawai M."/>
            <person name="Futagami T."/>
            <person name="Toyoda A."/>
            <person name="Takaki Y."/>
            <person name="Nishi S."/>
            <person name="Hori S."/>
            <person name="Arai W."/>
            <person name="Tsubouchi T."/>
            <person name="Morono Y."/>
            <person name="Uchiyama I."/>
            <person name="Ito T."/>
            <person name="Fujiyama A."/>
            <person name="Inagaki F."/>
            <person name="Takami H."/>
        </authorList>
    </citation>
    <scope>NUCLEOTIDE SEQUENCE</scope>
    <source>
        <strain evidence="1">Expedition CK06-06</strain>
    </source>
</reference>
<dbReference type="AlphaFoldDB" id="X1GNK0"/>
<gene>
    <name evidence="1" type="ORF">S03H2_17389</name>
</gene>
<comment type="caution">
    <text evidence="1">The sequence shown here is derived from an EMBL/GenBank/DDBJ whole genome shotgun (WGS) entry which is preliminary data.</text>
</comment>